<name>A0A9D1WV19_9FIRM</name>
<gene>
    <name evidence="3" type="primary">srtB</name>
    <name evidence="3" type="ORF">H9735_06170</name>
</gene>
<dbReference type="EMBL" id="DXEM01000019">
    <property type="protein sequence ID" value="HIX67699.1"/>
    <property type="molecule type" value="Genomic_DNA"/>
</dbReference>
<protein>
    <submittedName>
        <fullName evidence="3">Class B sortase</fullName>
        <ecNumber evidence="3">3.4.22.71</ecNumber>
    </submittedName>
</protein>
<dbReference type="InterPro" id="IPR009835">
    <property type="entry name" value="SrtB"/>
</dbReference>
<reference evidence="3" key="1">
    <citation type="journal article" date="2021" name="PeerJ">
        <title>Extensive microbial diversity within the chicken gut microbiome revealed by metagenomics and culture.</title>
        <authorList>
            <person name="Gilroy R."/>
            <person name="Ravi A."/>
            <person name="Getino M."/>
            <person name="Pursley I."/>
            <person name="Horton D.L."/>
            <person name="Alikhan N.F."/>
            <person name="Baker D."/>
            <person name="Gharbi K."/>
            <person name="Hall N."/>
            <person name="Watson M."/>
            <person name="Adriaenssens E.M."/>
            <person name="Foster-Nyarko E."/>
            <person name="Jarju S."/>
            <person name="Secka A."/>
            <person name="Antonio M."/>
            <person name="Oren A."/>
            <person name="Chaudhuri R.R."/>
            <person name="La Ragione R."/>
            <person name="Hildebrand F."/>
            <person name="Pallen M.J."/>
        </authorList>
    </citation>
    <scope>NUCLEOTIDE SEQUENCE</scope>
    <source>
        <strain evidence="3">CHK191-13928</strain>
    </source>
</reference>
<evidence type="ECO:0000313" key="4">
    <source>
        <dbReference type="Proteomes" id="UP000886721"/>
    </source>
</evidence>
<dbReference type="Pfam" id="PF04203">
    <property type="entry name" value="Sortase"/>
    <property type="match status" value="1"/>
</dbReference>
<evidence type="ECO:0000256" key="1">
    <source>
        <dbReference type="ARBA" id="ARBA00022801"/>
    </source>
</evidence>
<accession>A0A9D1WV19</accession>
<evidence type="ECO:0000256" key="2">
    <source>
        <dbReference type="PIRSR" id="PIRSR605754-1"/>
    </source>
</evidence>
<dbReference type="EC" id="3.4.22.71" evidence="3"/>
<dbReference type="Gene3D" id="2.40.260.10">
    <property type="entry name" value="Sortase"/>
    <property type="match status" value="1"/>
</dbReference>
<dbReference type="CDD" id="cd05826">
    <property type="entry name" value="Sortase_B"/>
    <property type="match status" value="1"/>
</dbReference>
<dbReference type="Proteomes" id="UP000886721">
    <property type="component" value="Unassembled WGS sequence"/>
</dbReference>
<dbReference type="GO" id="GO:0016787">
    <property type="term" value="F:hydrolase activity"/>
    <property type="evidence" value="ECO:0007669"/>
    <property type="project" value="UniProtKB-KW"/>
</dbReference>
<organism evidence="3 4">
    <name type="scientific">Candidatus Anaerostipes excrementavium</name>
    <dbReference type="NCBI Taxonomy" id="2838463"/>
    <lineage>
        <taxon>Bacteria</taxon>
        <taxon>Bacillati</taxon>
        <taxon>Bacillota</taxon>
        <taxon>Clostridia</taxon>
        <taxon>Lachnospirales</taxon>
        <taxon>Lachnospiraceae</taxon>
        <taxon>Anaerostipes</taxon>
    </lineage>
</organism>
<evidence type="ECO:0000313" key="3">
    <source>
        <dbReference type="EMBL" id="HIX67699.1"/>
    </source>
</evidence>
<keyword evidence="1 3" id="KW-0378">Hydrolase</keyword>
<proteinExistence type="predicted"/>
<comment type="caution">
    <text evidence="3">The sequence shown here is derived from an EMBL/GenBank/DDBJ whole genome shotgun (WGS) entry which is preliminary data.</text>
</comment>
<feature type="active site" description="Proton donor/acceptor" evidence="2">
    <location>
        <position position="125"/>
    </location>
</feature>
<dbReference type="InterPro" id="IPR023365">
    <property type="entry name" value="Sortase_dom-sf"/>
</dbReference>
<reference evidence="3" key="2">
    <citation type="submission" date="2021-04" db="EMBL/GenBank/DDBJ databases">
        <authorList>
            <person name="Gilroy R."/>
        </authorList>
    </citation>
    <scope>NUCLEOTIDE SEQUENCE</scope>
    <source>
        <strain evidence="3">CHK191-13928</strain>
    </source>
</reference>
<sequence>MRKKIYTFFLILCTITFLFCAWKLGQYLFAYHQADQEYQEIRKVRNAGNDRKEIDFDGLRKMNSDTIGWIYMEGTEIDYPIVISHDNNEYLSRTFQGTSNRSGAIFMDKNCDKEFASDNSVIYGHHMRDGSMFADLLKFREQSFINEENDVILYTPERTIPLKVIASYAAKGSTKIPIMFSDEGEKEDYIAEILKKSDVSAGVSEADRKKIGKLYTFITCSYEEEDNRTFVYAVESDDIS</sequence>
<dbReference type="SUPFAM" id="SSF63817">
    <property type="entry name" value="Sortase"/>
    <property type="match status" value="1"/>
</dbReference>
<dbReference type="InterPro" id="IPR005754">
    <property type="entry name" value="Sortase"/>
</dbReference>
<dbReference type="AlphaFoldDB" id="A0A9D1WV19"/>
<dbReference type="NCBIfam" id="TIGR03064">
    <property type="entry name" value="sortase_srtB"/>
    <property type="match status" value="1"/>
</dbReference>
<feature type="active site" description="Acyl-thioester intermediate" evidence="2">
    <location>
        <position position="220"/>
    </location>
</feature>